<dbReference type="Proteomes" id="UP000245370">
    <property type="component" value="Unassembled WGS sequence"/>
</dbReference>
<evidence type="ECO:0000313" key="8">
    <source>
        <dbReference type="Proteomes" id="UP000245370"/>
    </source>
</evidence>
<keyword evidence="3" id="KW-0808">Transferase</keyword>
<dbReference type="InterPro" id="IPR015421">
    <property type="entry name" value="PyrdxlP-dep_Trfase_major"/>
</dbReference>
<name>A0A2U2XFY2_9FLAO</name>
<evidence type="ECO:0000256" key="1">
    <source>
        <dbReference type="ARBA" id="ARBA00001933"/>
    </source>
</evidence>
<dbReference type="AlphaFoldDB" id="A0A2U2XFY2"/>
<evidence type="ECO:0000259" key="6">
    <source>
        <dbReference type="Pfam" id="PF00155"/>
    </source>
</evidence>
<evidence type="ECO:0000256" key="3">
    <source>
        <dbReference type="ARBA" id="ARBA00022679"/>
    </source>
</evidence>
<dbReference type="EMBL" id="QFRJ01000002">
    <property type="protein sequence ID" value="PWH86650.1"/>
    <property type="molecule type" value="Genomic_DNA"/>
</dbReference>
<comment type="similarity">
    <text evidence="5">Belongs to the class-II pyridoxal-phosphate-dependent aminotransferase family.</text>
</comment>
<protein>
    <submittedName>
        <fullName evidence="7">8-amino-7-oxononanoate synthase</fullName>
    </submittedName>
</protein>
<gene>
    <name evidence="7" type="ORF">DIT68_05300</name>
</gene>
<evidence type="ECO:0000256" key="4">
    <source>
        <dbReference type="ARBA" id="ARBA00022898"/>
    </source>
</evidence>
<dbReference type="Gene3D" id="3.40.640.10">
    <property type="entry name" value="Type I PLP-dependent aspartate aminotransferase-like (Major domain)"/>
    <property type="match status" value="1"/>
</dbReference>
<feature type="domain" description="Aminotransferase class I/classII large" evidence="6">
    <location>
        <begin position="46"/>
        <end position="396"/>
    </location>
</feature>
<dbReference type="PANTHER" id="PTHR13693">
    <property type="entry name" value="CLASS II AMINOTRANSFERASE/8-AMINO-7-OXONONANOATE SYNTHASE"/>
    <property type="match status" value="1"/>
</dbReference>
<dbReference type="InterPro" id="IPR050087">
    <property type="entry name" value="AON_synthase_class-II"/>
</dbReference>
<comment type="pathway">
    <text evidence="2">Lipid metabolism.</text>
</comment>
<dbReference type="GO" id="GO:0016740">
    <property type="term" value="F:transferase activity"/>
    <property type="evidence" value="ECO:0007669"/>
    <property type="project" value="UniProtKB-KW"/>
</dbReference>
<dbReference type="Pfam" id="PF00155">
    <property type="entry name" value="Aminotran_1_2"/>
    <property type="match status" value="1"/>
</dbReference>
<dbReference type="InterPro" id="IPR015422">
    <property type="entry name" value="PyrdxlP-dep_Trfase_small"/>
</dbReference>
<reference evidence="7 8" key="2">
    <citation type="submission" date="2018-05" db="EMBL/GenBank/DDBJ databases">
        <authorList>
            <person name="Lanie J.A."/>
            <person name="Ng W.-L."/>
            <person name="Kazmierczak K.M."/>
            <person name="Andrzejewski T.M."/>
            <person name="Davidsen T.M."/>
            <person name="Wayne K.J."/>
            <person name="Tettelin H."/>
            <person name="Glass J.I."/>
            <person name="Rusch D."/>
            <person name="Podicherti R."/>
            <person name="Tsui H.-C.T."/>
            <person name="Winkler M.E."/>
        </authorList>
    </citation>
    <scope>NUCLEOTIDE SEQUENCE [LARGE SCALE GENOMIC DNA]</scope>
    <source>
        <strain evidence="7 8">C305</strain>
    </source>
</reference>
<comment type="caution">
    <text evidence="7">The sequence shown here is derived from an EMBL/GenBank/DDBJ whole genome shotgun (WGS) entry which is preliminary data.</text>
</comment>
<dbReference type="InterPro" id="IPR015424">
    <property type="entry name" value="PyrdxlP-dep_Trfase"/>
</dbReference>
<keyword evidence="4 5" id="KW-0663">Pyridoxal phosphate</keyword>
<organism evidence="7 8">
    <name type="scientific">Brumimicrobium oceani</name>
    <dbReference type="NCBI Taxonomy" id="2100725"/>
    <lineage>
        <taxon>Bacteria</taxon>
        <taxon>Pseudomonadati</taxon>
        <taxon>Bacteroidota</taxon>
        <taxon>Flavobacteriia</taxon>
        <taxon>Flavobacteriales</taxon>
        <taxon>Crocinitomicaceae</taxon>
        <taxon>Brumimicrobium</taxon>
    </lineage>
</organism>
<evidence type="ECO:0000256" key="5">
    <source>
        <dbReference type="RuleBase" id="RU003693"/>
    </source>
</evidence>
<dbReference type="PROSITE" id="PS00599">
    <property type="entry name" value="AA_TRANSFER_CLASS_2"/>
    <property type="match status" value="1"/>
</dbReference>
<dbReference type="InterPro" id="IPR004839">
    <property type="entry name" value="Aminotransferase_I/II_large"/>
</dbReference>
<dbReference type="OrthoDB" id="9807157at2"/>
<proteinExistence type="inferred from homology"/>
<dbReference type="InterPro" id="IPR001917">
    <property type="entry name" value="Aminotrans_II_pyridoxalP_BS"/>
</dbReference>
<keyword evidence="8" id="KW-1185">Reference proteome</keyword>
<comment type="cofactor">
    <cofactor evidence="1 5">
        <name>pyridoxal 5'-phosphate</name>
        <dbReference type="ChEBI" id="CHEBI:597326"/>
    </cofactor>
</comment>
<sequence length="421" mass="46864">MAKDIFEKIKENRGPIGQHAKGVHGYFTFPKLEGEIGNKMLFRGKECLVWSVNNYLGLANHPEVRKADADAAAKWGMAYPMGARMMTGQTSEHEALENELSDFMGTEDTILLNFGYQGMVSAIDCLVDRNDVIVYDSESHACILDGMRLHAGKRFVFKHNDMESFDKQMARATKLVENTDGGILVITEGVFGMAGDQGDLKGIVDFRKSGKYNFRLFVDDAHGFGTIGEKGMGAGEAQGVHEEIDVLFGTFAKSMASIGAFISAKEHIIEFMRYNMRSQMFAKSLPMPLVVGARKRLELLRTQPEHKENLWRIASALQQGLKENGFNIGETNSAVTPVNLQGNLAEATNMTFDLRENYSIFCSIVIYPVVPKDTIMLRLIPTAAHTIEDVEYTIETFKKVKAKLDKGDYKAEELASVEVDK</sequence>
<evidence type="ECO:0000313" key="7">
    <source>
        <dbReference type="EMBL" id="PWH86650.1"/>
    </source>
</evidence>
<dbReference type="Gene3D" id="3.90.1150.10">
    <property type="entry name" value="Aspartate Aminotransferase, domain 1"/>
    <property type="match status" value="1"/>
</dbReference>
<dbReference type="RefSeq" id="WP_109358763.1">
    <property type="nucleotide sequence ID" value="NZ_QFRJ01000002.1"/>
</dbReference>
<reference evidence="7 8" key="1">
    <citation type="submission" date="2018-05" db="EMBL/GenBank/DDBJ databases">
        <title>Brumimicrobium oceani sp. nov., isolated from coastal sediment.</title>
        <authorList>
            <person name="Kou Y."/>
        </authorList>
    </citation>
    <scope>NUCLEOTIDE SEQUENCE [LARGE SCALE GENOMIC DNA]</scope>
    <source>
        <strain evidence="7 8">C305</strain>
    </source>
</reference>
<dbReference type="SUPFAM" id="SSF53383">
    <property type="entry name" value="PLP-dependent transferases"/>
    <property type="match status" value="1"/>
</dbReference>
<accession>A0A2U2XFY2</accession>
<dbReference type="GO" id="GO:0030170">
    <property type="term" value="F:pyridoxal phosphate binding"/>
    <property type="evidence" value="ECO:0007669"/>
    <property type="project" value="InterPro"/>
</dbReference>
<evidence type="ECO:0000256" key="2">
    <source>
        <dbReference type="ARBA" id="ARBA00005189"/>
    </source>
</evidence>